<dbReference type="RefSeq" id="WP_183165517.1">
    <property type="nucleotide sequence ID" value="NZ_JACHXI010000003.1"/>
</dbReference>
<keyword evidence="1 6" id="KW-0732">Signal</keyword>
<gene>
    <name evidence="6" type="primary">lptE</name>
    <name evidence="9" type="ORF">FHR87_000909</name>
</gene>
<dbReference type="PROSITE" id="PS51257">
    <property type="entry name" value="PROKAR_LIPOPROTEIN"/>
    <property type="match status" value="1"/>
</dbReference>
<dbReference type="GO" id="GO:1990351">
    <property type="term" value="C:transporter complex"/>
    <property type="evidence" value="ECO:0007669"/>
    <property type="project" value="TreeGrafter"/>
</dbReference>
<evidence type="ECO:0000256" key="2">
    <source>
        <dbReference type="ARBA" id="ARBA00023136"/>
    </source>
</evidence>
<feature type="region of interest" description="Disordered" evidence="7">
    <location>
        <begin position="163"/>
        <end position="202"/>
    </location>
</feature>
<evidence type="ECO:0000256" key="8">
    <source>
        <dbReference type="SAM" id="SignalP"/>
    </source>
</evidence>
<name>A0A839T1Y8_AZOMA</name>
<keyword evidence="3 6" id="KW-0564">Palmitate</keyword>
<reference evidence="9 10" key="1">
    <citation type="submission" date="2020-08" db="EMBL/GenBank/DDBJ databases">
        <title>Genomic Encyclopedia of Type Strains, Phase III (KMG-III): the genomes of soil and plant-associated and newly described type strains.</title>
        <authorList>
            <person name="Whitman W."/>
        </authorList>
    </citation>
    <scope>NUCLEOTIDE SEQUENCE [LARGE SCALE GENOMIC DNA]</scope>
    <source>
        <strain evidence="9 10">CECT 4462</strain>
    </source>
</reference>
<dbReference type="AlphaFoldDB" id="A0A839T1Y8"/>
<proteinExistence type="inferred from homology"/>
<dbReference type="Gene3D" id="3.30.160.150">
    <property type="entry name" value="Lipoprotein like domain"/>
    <property type="match status" value="1"/>
</dbReference>
<keyword evidence="4 6" id="KW-0998">Cell outer membrane</keyword>
<evidence type="ECO:0000256" key="5">
    <source>
        <dbReference type="ARBA" id="ARBA00023288"/>
    </source>
</evidence>
<accession>A0A839T1Y8</accession>
<dbReference type="Proteomes" id="UP000549250">
    <property type="component" value="Unassembled WGS sequence"/>
</dbReference>
<keyword evidence="2 6" id="KW-0472">Membrane</keyword>
<dbReference type="GO" id="GO:0043165">
    <property type="term" value="P:Gram-negative-bacterium-type cell outer membrane assembly"/>
    <property type="evidence" value="ECO:0007669"/>
    <property type="project" value="UniProtKB-UniRule"/>
</dbReference>
<evidence type="ECO:0000313" key="10">
    <source>
        <dbReference type="Proteomes" id="UP000549250"/>
    </source>
</evidence>
<dbReference type="EMBL" id="JACHXI010000003">
    <property type="protein sequence ID" value="MBB3102526.1"/>
    <property type="molecule type" value="Genomic_DNA"/>
</dbReference>
<comment type="function">
    <text evidence="6">Together with LptD, is involved in the assembly of lipopolysaccharide (LPS) at the surface of the outer membrane. Required for the proper assembly of LptD. Binds LPS and may serve as the LPS recognition site at the outer membrane.</text>
</comment>
<keyword evidence="5 6" id="KW-0449">Lipoprotein</keyword>
<evidence type="ECO:0000256" key="4">
    <source>
        <dbReference type="ARBA" id="ARBA00023237"/>
    </source>
</evidence>
<feature type="compositionally biased region" description="Basic and acidic residues" evidence="7">
    <location>
        <begin position="163"/>
        <end position="188"/>
    </location>
</feature>
<feature type="chain" id="PRO_5032985866" description="LPS-assembly lipoprotein LptE" evidence="8">
    <location>
        <begin position="24"/>
        <end position="202"/>
    </location>
</feature>
<comment type="subunit">
    <text evidence="6">Component of the lipopolysaccharide transport and assembly complex. Interacts with LptD.</text>
</comment>
<evidence type="ECO:0000256" key="7">
    <source>
        <dbReference type="SAM" id="MobiDB-lite"/>
    </source>
</evidence>
<comment type="subcellular location">
    <subcellularLocation>
        <location evidence="6">Cell outer membrane</location>
        <topology evidence="6">Lipid-anchor</topology>
    </subcellularLocation>
</comment>
<dbReference type="GO" id="GO:0015920">
    <property type="term" value="P:lipopolysaccharide transport"/>
    <property type="evidence" value="ECO:0007669"/>
    <property type="project" value="TreeGrafter"/>
</dbReference>
<dbReference type="PANTHER" id="PTHR38098">
    <property type="entry name" value="LPS-ASSEMBLY LIPOPROTEIN LPTE"/>
    <property type="match status" value="1"/>
</dbReference>
<evidence type="ECO:0000256" key="1">
    <source>
        <dbReference type="ARBA" id="ARBA00022729"/>
    </source>
</evidence>
<evidence type="ECO:0000256" key="3">
    <source>
        <dbReference type="ARBA" id="ARBA00023139"/>
    </source>
</evidence>
<dbReference type="GO" id="GO:0009279">
    <property type="term" value="C:cell outer membrane"/>
    <property type="evidence" value="ECO:0007669"/>
    <property type="project" value="UniProtKB-SubCell"/>
</dbReference>
<dbReference type="HAMAP" id="MF_01186">
    <property type="entry name" value="LPS_assembly_LptE"/>
    <property type="match status" value="1"/>
</dbReference>
<dbReference type="Pfam" id="PF04390">
    <property type="entry name" value="LptE"/>
    <property type="match status" value="1"/>
</dbReference>
<organism evidence="9 10">
    <name type="scientific">Azomonas macrocytogenes</name>
    <name type="common">Azotobacter macrocytogenes</name>
    <dbReference type="NCBI Taxonomy" id="69962"/>
    <lineage>
        <taxon>Bacteria</taxon>
        <taxon>Pseudomonadati</taxon>
        <taxon>Pseudomonadota</taxon>
        <taxon>Gammaproteobacteria</taxon>
        <taxon>Pseudomonadales</taxon>
        <taxon>Pseudomonadaceae</taxon>
        <taxon>Azomonas</taxon>
    </lineage>
</organism>
<evidence type="ECO:0000313" key="9">
    <source>
        <dbReference type="EMBL" id="MBB3102526.1"/>
    </source>
</evidence>
<sequence>MFRRNLVILGLSLLLTACGFQLRGTGTNEFSLRELNLEARDTYGETLRQLRTLLESNGVKINPGAQYTFNLLDEQTSRRTSSYTSSARTAEYQLRSTITYEFRDRNGLQLLQDSVEARKIQSFDENNIIGSYQEATLLRDEMRRELVQQMVAHLQRVTPEQLDKLHQDAETKAQAEAQAKEAERRLREGTPQQSPVEPPPMP</sequence>
<comment type="caution">
    <text evidence="9">The sequence shown here is derived from an EMBL/GenBank/DDBJ whole genome shotgun (WGS) entry which is preliminary data.</text>
</comment>
<keyword evidence="10" id="KW-1185">Reference proteome</keyword>
<evidence type="ECO:0000256" key="6">
    <source>
        <dbReference type="HAMAP-Rule" id="MF_01186"/>
    </source>
</evidence>
<dbReference type="GO" id="GO:0001530">
    <property type="term" value="F:lipopolysaccharide binding"/>
    <property type="evidence" value="ECO:0007669"/>
    <property type="project" value="TreeGrafter"/>
</dbReference>
<dbReference type="InterPro" id="IPR007485">
    <property type="entry name" value="LPS_assembly_LptE"/>
</dbReference>
<comment type="similarity">
    <text evidence="6">Belongs to the LptE lipoprotein family.</text>
</comment>
<dbReference type="PANTHER" id="PTHR38098:SF1">
    <property type="entry name" value="LPS-ASSEMBLY LIPOPROTEIN LPTE"/>
    <property type="match status" value="1"/>
</dbReference>
<feature type="signal peptide" evidence="8">
    <location>
        <begin position="1"/>
        <end position="23"/>
    </location>
</feature>
<protein>
    <recommendedName>
        <fullName evidence="6">LPS-assembly lipoprotein LptE</fullName>
    </recommendedName>
</protein>